<sequence length="310" mass="35866">MKTVGAVMATYNGEKFLSEQLDSIIHQTKRLQQIVIVDDKSRDRTREIIRKYLDRFPELIDFKENSENLGAKKTFEKGLMLCDTDYIALCDQDDVWRPEKIEKMVKCLLENETAKLCFHDLEIINQDGLLRAKSYWAKAPENEPLPVSGSAARDRIANFSNPVPGCTMVFDSSLKEHILPMPSSAVGHDWWISAVAFYFAEPVFIAEPLGQYRFHPNQTAGIGTTLIKKKNERKILPTHSRIVREVKRIVFSKRSKKEKEMALKVGRYAVSAELLKIIEKYRETFLRSDRDDEYRITADRMRKNLIVYGE</sequence>
<proteinExistence type="predicted"/>
<dbReference type="InterPro" id="IPR029044">
    <property type="entry name" value="Nucleotide-diphossugar_trans"/>
</dbReference>
<dbReference type="Gene3D" id="3.90.550.10">
    <property type="entry name" value="Spore Coat Polysaccharide Biosynthesis Protein SpsA, Chain A"/>
    <property type="match status" value="1"/>
</dbReference>
<dbReference type="SUPFAM" id="SSF53448">
    <property type="entry name" value="Nucleotide-diphospho-sugar transferases"/>
    <property type="match status" value="1"/>
</dbReference>
<evidence type="ECO:0000259" key="1">
    <source>
        <dbReference type="Pfam" id="PF00535"/>
    </source>
</evidence>
<dbReference type="CDD" id="cd04196">
    <property type="entry name" value="GT_2_like_d"/>
    <property type="match status" value="1"/>
</dbReference>
<dbReference type="PANTHER" id="PTHR43685">
    <property type="entry name" value="GLYCOSYLTRANSFERASE"/>
    <property type="match status" value="1"/>
</dbReference>
<dbReference type="PANTHER" id="PTHR43685:SF11">
    <property type="entry name" value="GLYCOSYLTRANSFERASE TAGX-RELATED"/>
    <property type="match status" value="1"/>
</dbReference>
<protein>
    <submittedName>
        <fullName evidence="2">Glycosyltransferase family 2 protein</fullName>
    </submittedName>
</protein>
<evidence type="ECO:0000313" key="3">
    <source>
        <dbReference type="Proteomes" id="UP000650524"/>
    </source>
</evidence>
<dbReference type="EMBL" id="JACNJD010000233">
    <property type="protein sequence ID" value="MBC8177741.1"/>
    <property type="molecule type" value="Genomic_DNA"/>
</dbReference>
<reference evidence="2 3" key="1">
    <citation type="submission" date="2020-08" db="EMBL/GenBank/DDBJ databases">
        <title>Bridging the membrane lipid divide: bacteria of the FCB group superphylum have the potential to synthesize archaeal ether lipids.</title>
        <authorList>
            <person name="Villanueva L."/>
            <person name="Von Meijenfeldt F.A.B."/>
            <person name="Westbye A.B."/>
            <person name="Yadav S."/>
            <person name="Hopmans E.C."/>
            <person name="Dutilh B.E."/>
            <person name="Sinninghe Damste J.S."/>
        </authorList>
    </citation>
    <scope>NUCLEOTIDE SEQUENCE [LARGE SCALE GENOMIC DNA]</scope>
    <source>
        <strain evidence="2">NIOZ-UU27</strain>
    </source>
</reference>
<dbReference type="InterPro" id="IPR050834">
    <property type="entry name" value="Glycosyltransf_2"/>
</dbReference>
<accession>A0A8J6T8M6</accession>
<dbReference type="AlphaFoldDB" id="A0A8J6T8M6"/>
<organism evidence="2 3">
    <name type="scientific">Candidatus Desulfacyla euxinica</name>
    <dbReference type="NCBI Taxonomy" id="2841693"/>
    <lineage>
        <taxon>Bacteria</taxon>
        <taxon>Deltaproteobacteria</taxon>
        <taxon>Candidatus Desulfacyla</taxon>
    </lineage>
</organism>
<name>A0A8J6T8M6_9DELT</name>
<comment type="caution">
    <text evidence="2">The sequence shown here is derived from an EMBL/GenBank/DDBJ whole genome shotgun (WGS) entry which is preliminary data.</text>
</comment>
<evidence type="ECO:0000313" key="2">
    <source>
        <dbReference type="EMBL" id="MBC8177741.1"/>
    </source>
</evidence>
<dbReference type="Pfam" id="PF00535">
    <property type="entry name" value="Glycos_transf_2"/>
    <property type="match status" value="1"/>
</dbReference>
<gene>
    <name evidence="2" type="ORF">H8E19_10085</name>
</gene>
<dbReference type="InterPro" id="IPR001173">
    <property type="entry name" value="Glyco_trans_2-like"/>
</dbReference>
<feature type="domain" description="Glycosyltransferase 2-like" evidence="1">
    <location>
        <begin position="7"/>
        <end position="114"/>
    </location>
</feature>
<dbReference type="Proteomes" id="UP000650524">
    <property type="component" value="Unassembled WGS sequence"/>
</dbReference>